<dbReference type="Pfam" id="PF00293">
    <property type="entry name" value="NUDIX"/>
    <property type="match status" value="1"/>
</dbReference>
<comment type="caution">
    <text evidence="3">The sequence shown here is derived from an EMBL/GenBank/DDBJ whole genome shotgun (WGS) entry which is preliminary data.</text>
</comment>
<dbReference type="SUPFAM" id="SSF55811">
    <property type="entry name" value="Nudix"/>
    <property type="match status" value="1"/>
</dbReference>
<dbReference type="PANTHER" id="PTHR21340:SF0">
    <property type="entry name" value="BIS(5'-NUCLEOSYL)-TETRAPHOSPHATASE [ASYMMETRICAL]"/>
    <property type="match status" value="1"/>
</dbReference>
<dbReference type="GO" id="GO:0006754">
    <property type="term" value="P:ATP biosynthetic process"/>
    <property type="evidence" value="ECO:0007669"/>
    <property type="project" value="TreeGrafter"/>
</dbReference>
<sequence length="153" mass="17969">MKVISNLIEAHIFRETKDAIEFLLLKRAPYQYYPNLWQMVSGKIKDSEKAYETALREIKEETGLSPNQLWIAPNINSFYSPDDEYISLIPVFAAKVDFDSIVKISNEHSEYKWLKPSDARNLLAWEGQRKSVDLITEYFLNRKSFLNFVEIKL</sequence>
<name>A0A7V2ZJG6_9BACT</name>
<dbReference type="InterPro" id="IPR051325">
    <property type="entry name" value="Nudix_hydrolase_domain"/>
</dbReference>
<dbReference type="InterPro" id="IPR020084">
    <property type="entry name" value="NUDIX_hydrolase_CS"/>
</dbReference>
<dbReference type="PANTHER" id="PTHR21340">
    <property type="entry name" value="DIADENOSINE 5,5-P1,P4-TETRAPHOSPHATE PYROPHOSPHOHYDROLASE MUTT"/>
    <property type="match status" value="1"/>
</dbReference>
<dbReference type="InterPro" id="IPR000086">
    <property type="entry name" value="NUDIX_hydrolase_dom"/>
</dbReference>
<gene>
    <name evidence="3" type="ORF">ENS31_06155</name>
</gene>
<evidence type="ECO:0000313" key="3">
    <source>
        <dbReference type="EMBL" id="HFI91102.1"/>
    </source>
</evidence>
<keyword evidence="1" id="KW-0378">Hydrolase</keyword>
<feature type="domain" description="Nudix hydrolase" evidence="2">
    <location>
        <begin position="5"/>
        <end position="136"/>
    </location>
</feature>
<proteinExistence type="predicted"/>
<dbReference type="EMBL" id="DSUJ01000008">
    <property type="protein sequence ID" value="HFI91102.1"/>
    <property type="molecule type" value="Genomic_DNA"/>
</dbReference>
<dbReference type="CDD" id="cd04664">
    <property type="entry name" value="NUDIX_DHNTPase_like"/>
    <property type="match status" value="1"/>
</dbReference>
<reference evidence="3" key="1">
    <citation type="journal article" date="2020" name="mSystems">
        <title>Genome- and Community-Level Interaction Insights into Carbon Utilization and Element Cycling Functions of Hydrothermarchaeota in Hydrothermal Sediment.</title>
        <authorList>
            <person name="Zhou Z."/>
            <person name="Liu Y."/>
            <person name="Xu W."/>
            <person name="Pan J."/>
            <person name="Luo Z.H."/>
            <person name="Li M."/>
        </authorList>
    </citation>
    <scope>NUCLEOTIDE SEQUENCE [LARGE SCALE GENOMIC DNA]</scope>
    <source>
        <strain evidence="3">SpSt-479</strain>
    </source>
</reference>
<dbReference type="RefSeq" id="WP_304142813.1">
    <property type="nucleotide sequence ID" value="NZ_JAOAIE010000014.1"/>
</dbReference>
<evidence type="ECO:0000256" key="1">
    <source>
        <dbReference type="ARBA" id="ARBA00022801"/>
    </source>
</evidence>
<dbReference type="PROSITE" id="PS00893">
    <property type="entry name" value="NUDIX_BOX"/>
    <property type="match status" value="1"/>
</dbReference>
<organism evidence="3">
    <name type="scientific">Ignavibacterium album</name>
    <dbReference type="NCBI Taxonomy" id="591197"/>
    <lineage>
        <taxon>Bacteria</taxon>
        <taxon>Pseudomonadati</taxon>
        <taxon>Ignavibacteriota</taxon>
        <taxon>Ignavibacteria</taxon>
        <taxon>Ignavibacteriales</taxon>
        <taxon>Ignavibacteriaceae</taxon>
        <taxon>Ignavibacterium</taxon>
    </lineage>
</organism>
<dbReference type="PROSITE" id="PS51462">
    <property type="entry name" value="NUDIX"/>
    <property type="match status" value="1"/>
</dbReference>
<accession>A0A7V2ZJG6</accession>
<evidence type="ECO:0000259" key="2">
    <source>
        <dbReference type="PROSITE" id="PS51462"/>
    </source>
</evidence>
<dbReference type="GO" id="GO:0006167">
    <property type="term" value="P:AMP biosynthetic process"/>
    <property type="evidence" value="ECO:0007669"/>
    <property type="project" value="TreeGrafter"/>
</dbReference>
<dbReference type="Gene3D" id="3.90.79.10">
    <property type="entry name" value="Nucleoside Triphosphate Pyrophosphohydrolase"/>
    <property type="match status" value="1"/>
</dbReference>
<dbReference type="AlphaFoldDB" id="A0A7V2ZJG6"/>
<protein>
    <submittedName>
        <fullName evidence="3">NUDIX pyrophosphatase</fullName>
    </submittedName>
</protein>
<dbReference type="InterPro" id="IPR015797">
    <property type="entry name" value="NUDIX_hydrolase-like_dom_sf"/>
</dbReference>
<dbReference type="GO" id="GO:0004081">
    <property type="term" value="F:bis(5'-nucleosyl)-tetraphosphatase (asymmetrical) activity"/>
    <property type="evidence" value="ECO:0007669"/>
    <property type="project" value="TreeGrafter"/>
</dbReference>